<dbReference type="InterPro" id="IPR041588">
    <property type="entry name" value="Integrase_H2C2"/>
</dbReference>
<dbReference type="Gene3D" id="1.10.340.70">
    <property type="match status" value="1"/>
</dbReference>
<protein>
    <recommendedName>
        <fullName evidence="1">Integrase zinc-binding domain-containing protein</fullName>
    </recommendedName>
</protein>
<proteinExistence type="predicted"/>
<feature type="domain" description="Integrase zinc-binding" evidence="1">
    <location>
        <begin position="2"/>
        <end position="41"/>
    </location>
</feature>
<dbReference type="Proteomes" id="UP001066276">
    <property type="component" value="Chromosome 9"/>
</dbReference>
<dbReference type="Pfam" id="PF17921">
    <property type="entry name" value="Integrase_H2C2"/>
    <property type="match status" value="1"/>
</dbReference>
<accession>A0AAV7MS08</accession>
<evidence type="ECO:0000259" key="1">
    <source>
        <dbReference type="Pfam" id="PF17921"/>
    </source>
</evidence>
<dbReference type="EMBL" id="JANPWB010000013">
    <property type="protein sequence ID" value="KAJ1105959.1"/>
    <property type="molecule type" value="Genomic_DNA"/>
</dbReference>
<evidence type="ECO:0000313" key="2">
    <source>
        <dbReference type="EMBL" id="KAJ1105959.1"/>
    </source>
</evidence>
<keyword evidence="3" id="KW-1185">Reference proteome</keyword>
<organism evidence="2 3">
    <name type="scientific">Pleurodeles waltl</name>
    <name type="common">Iberian ribbed newt</name>
    <dbReference type="NCBI Taxonomy" id="8319"/>
    <lineage>
        <taxon>Eukaryota</taxon>
        <taxon>Metazoa</taxon>
        <taxon>Chordata</taxon>
        <taxon>Craniata</taxon>
        <taxon>Vertebrata</taxon>
        <taxon>Euteleostomi</taxon>
        <taxon>Amphibia</taxon>
        <taxon>Batrachia</taxon>
        <taxon>Caudata</taxon>
        <taxon>Salamandroidea</taxon>
        <taxon>Salamandridae</taxon>
        <taxon>Pleurodelinae</taxon>
        <taxon>Pleurodeles</taxon>
    </lineage>
</organism>
<gene>
    <name evidence="2" type="ORF">NDU88_003362</name>
</gene>
<name>A0AAV7MS08_PLEWA</name>
<reference evidence="2" key="1">
    <citation type="journal article" date="2022" name="bioRxiv">
        <title>Sequencing and chromosome-scale assembly of the giantPleurodeles waltlgenome.</title>
        <authorList>
            <person name="Brown T."/>
            <person name="Elewa A."/>
            <person name="Iarovenko S."/>
            <person name="Subramanian E."/>
            <person name="Araus A.J."/>
            <person name="Petzold A."/>
            <person name="Susuki M."/>
            <person name="Suzuki K.-i.T."/>
            <person name="Hayashi T."/>
            <person name="Toyoda A."/>
            <person name="Oliveira C."/>
            <person name="Osipova E."/>
            <person name="Leigh N.D."/>
            <person name="Simon A."/>
            <person name="Yun M.H."/>
        </authorList>
    </citation>
    <scope>NUCLEOTIDE SEQUENCE</scope>
    <source>
        <strain evidence="2">20211129_DDA</strain>
        <tissue evidence="2">Liver</tissue>
    </source>
</reference>
<comment type="caution">
    <text evidence="2">The sequence shown here is derived from an EMBL/GenBank/DDBJ whole genome shotgun (WGS) entry which is preliminary data.</text>
</comment>
<evidence type="ECO:0000313" key="3">
    <source>
        <dbReference type="Proteomes" id="UP001066276"/>
    </source>
</evidence>
<sequence length="155" mass="17940">MRVLELAHEGHLGIRAMKCRVREDFWWPGVDRAFERYVRGCCMKGSMLGPSMLNRKRSTFQLECGTWWEKGKLGQLKQAVVPEARTREVINHNPPTWCHPPFIELELRYCGFVKIVPLGKIMYSLGHQTSTEGNETLIEANHQGRQHGSFHDHRA</sequence>
<dbReference type="AlphaFoldDB" id="A0AAV7MS08"/>